<keyword evidence="2" id="KW-1185">Reference proteome</keyword>
<proteinExistence type="predicted"/>
<organism evidence="1 2">
    <name type="scientific">Trichomalopsis sarcophagae</name>
    <dbReference type="NCBI Taxonomy" id="543379"/>
    <lineage>
        <taxon>Eukaryota</taxon>
        <taxon>Metazoa</taxon>
        <taxon>Ecdysozoa</taxon>
        <taxon>Arthropoda</taxon>
        <taxon>Hexapoda</taxon>
        <taxon>Insecta</taxon>
        <taxon>Pterygota</taxon>
        <taxon>Neoptera</taxon>
        <taxon>Endopterygota</taxon>
        <taxon>Hymenoptera</taxon>
        <taxon>Apocrita</taxon>
        <taxon>Proctotrupomorpha</taxon>
        <taxon>Chalcidoidea</taxon>
        <taxon>Pteromalidae</taxon>
        <taxon>Pteromalinae</taxon>
        <taxon>Trichomalopsis</taxon>
    </lineage>
</organism>
<evidence type="ECO:0000313" key="1">
    <source>
        <dbReference type="EMBL" id="OXU18638.1"/>
    </source>
</evidence>
<name>A0A232EJY4_9HYME</name>
<comment type="caution">
    <text evidence="1">The sequence shown here is derived from an EMBL/GenBank/DDBJ whole genome shotgun (WGS) entry which is preliminary data.</text>
</comment>
<dbReference type="AlphaFoldDB" id="A0A232EJY4"/>
<dbReference type="Proteomes" id="UP000215335">
    <property type="component" value="Unassembled WGS sequence"/>
</dbReference>
<protein>
    <submittedName>
        <fullName evidence="1">Uncharacterized protein</fullName>
    </submittedName>
</protein>
<accession>A0A232EJY4</accession>
<sequence>MAFFCHLELLLVRPLLVFFFSAFLRAPCLAASLSHRLFISFYTLSTLGFSPARSRAVGLSFSPFKLHFLCFRARGYSRILQRAFVFFVPGCAEAHGGWKLSRSLLVILETRPI</sequence>
<reference evidence="1 2" key="1">
    <citation type="journal article" date="2017" name="Curr. Biol.">
        <title>The Evolution of Venom by Co-option of Single-Copy Genes.</title>
        <authorList>
            <person name="Martinson E.O."/>
            <person name="Mrinalini"/>
            <person name="Kelkar Y.D."/>
            <person name="Chang C.H."/>
            <person name="Werren J.H."/>
        </authorList>
    </citation>
    <scope>NUCLEOTIDE SEQUENCE [LARGE SCALE GENOMIC DNA]</scope>
    <source>
        <strain evidence="1 2">Alberta</strain>
        <tissue evidence="1">Whole body</tissue>
    </source>
</reference>
<dbReference type="EMBL" id="NNAY01003930">
    <property type="protein sequence ID" value="OXU18638.1"/>
    <property type="molecule type" value="Genomic_DNA"/>
</dbReference>
<evidence type="ECO:0000313" key="2">
    <source>
        <dbReference type="Proteomes" id="UP000215335"/>
    </source>
</evidence>
<gene>
    <name evidence="1" type="ORF">TSAR_013698</name>
</gene>